<evidence type="ECO:0000313" key="2">
    <source>
        <dbReference type="EMBL" id="KAB7506135.1"/>
    </source>
</evidence>
<reference evidence="2 3" key="1">
    <citation type="journal article" date="2019" name="PLoS Biol.">
        <title>Sex chromosomes control vertical transmission of feminizing Wolbachia symbionts in an isopod.</title>
        <authorList>
            <person name="Becking T."/>
            <person name="Chebbi M.A."/>
            <person name="Giraud I."/>
            <person name="Moumen B."/>
            <person name="Laverre T."/>
            <person name="Caubet Y."/>
            <person name="Peccoud J."/>
            <person name="Gilbert C."/>
            <person name="Cordaux R."/>
        </authorList>
    </citation>
    <scope>NUCLEOTIDE SEQUENCE [LARGE SCALE GENOMIC DNA]</scope>
    <source>
        <strain evidence="2">ANa2</strain>
        <tissue evidence="2">Whole body excluding digestive tract and cuticle</tissue>
    </source>
</reference>
<dbReference type="OrthoDB" id="2684236at2759"/>
<sequence length="927" mass="100830">IVNLEVASSGWVPEEKNNGENNRPPTNEGIDSIDNGLPSYISATAQPSAPPESSAPPEPSAPPLSPQHFSEDLISPEHSDQNSLINAGSPSLEPLNLNDDQGNDKTAKLFRSEVKKISIKLNLIKAAKKLLNFLREVDKAEDLYEGKKVKAALYRYEHYWLPLAAKMDPGTKASPPLDVHWVWIVHMLSPQNYEKDCVLIVEKIIPHHLMTEKALEKSRDLGRTAWEEHYPNEPWELNDQSDLENRYLNNESKISYQLEDAIHRQSAFFYQVSMGHYNSKAFLCKAVHRHSKVPAVSSSRYVTMLVHPVIYREDTTKILGHVFPHDDSVNDRSEGSKLSVSDASTRELWSKAFGTTFRREGAMFRGDPPKNYVNPVPQSAVNAATMSVFHVTITKGQRLSDFTLFHHGSGTTDHNVTEMNLSFTVSERSLQSWIVLKLSPGNKFGKILKFLGKASFWSMTNFHELFDIESEGTIDKLFSDDESPSTVELGMRVTRVRTSDWTPIGIMTGDFLPCVLDPQTLVSYYGMITNTKSDNQDIYLAEMATHRLLNESSPKTPQLMEIEVYHSKHFMFSAIHMFVDSQSSGRNLVGVAHTLDLNTIPSPVSLKYNIGSHLESKIATLNVSAGERAMLIKTKGKDWALLVGRWQGLRKGVKGSFSARGVPGSPGYLVVKIYKPIDASPVTITLPYEKQIYAFQLPDLFIDIENGKLQINSECEEFVEQIALGLTITVLHVLCQPRAVIDDTVDGTMSSTPPLSPLISEDTPKRIPTERLRFLAALGFFCASAPTNSFITKNVETVRHDFGIGGAAYAMTPFWSTYEITDLDNGLGACGGCGGCGGGVFETIPPPGSVLWGSSNQGGDGGGDGGDGGGDGYGGNEGGGSDWGWGPGDSGNGPGGNILDVLTGDSGGGGSCGGCGGCGGGCGGCGG</sequence>
<dbReference type="InterPro" id="IPR009836">
    <property type="entry name" value="GRDP-like"/>
</dbReference>
<feature type="region of interest" description="Disordered" evidence="1">
    <location>
        <begin position="847"/>
        <end position="900"/>
    </location>
</feature>
<dbReference type="EMBL" id="SEYY01000983">
    <property type="protein sequence ID" value="KAB7506135.1"/>
    <property type="molecule type" value="Genomic_DNA"/>
</dbReference>
<dbReference type="PANTHER" id="PTHR34365:SF7">
    <property type="entry name" value="GLYCINE-RICH DOMAIN-CONTAINING PROTEIN 1"/>
    <property type="match status" value="1"/>
</dbReference>
<feature type="non-terminal residue" evidence="2">
    <location>
        <position position="1"/>
    </location>
</feature>
<organism evidence="2 3">
    <name type="scientific">Armadillidium nasatum</name>
    <dbReference type="NCBI Taxonomy" id="96803"/>
    <lineage>
        <taxon>Eukaryota</taxon>
        <taxon>Metazoa</taxon>
        <taxon>Ecdysozoa</taxon>
        <taxon>Arthropoda</taxon>
        <taxon>Crustacea</taxon>
        <taxon>Multicrustacea</taxon>
        <taxon>Malacostraca</taxon>
        <taxon>Eumalacostraca</taxon>
        <taxon>Peracarida</taxon>
        <taxon>Isopoda</taxon>
        <taxon>Oniscidea</taxon>
        <taxon>Crinocheta</taxon>
        <taxon>Armadillidiidae</taxon>
        <taxon>Armadillidium</taxon>
    </lineage>
</organism>
<name>A0A5N5TJC5_9CRUS</name>
<gene>
    <name evidence="2" type="primary">GRDP1</name>
    <name evidence="2" type="ORF">Anas_00254</name>
</gene>
<feature type="region of interest" description="Disordered" evidence="1">
    <location>
        <begin position="1"/>
        <end position="100"/>
    </location>
</feature>
<keyword evidence="3" id="KW-1185">Reference proteome</keyword>
<comment type="caution">
    <text evidence="2">The sequence shown here is derived from an EMBL/GenBank/DDBJ whole genome shotgun (WGS) entry which is preliminary data.</text>
</comment>
<dbReference type="PRINTS" id="PR01228">
    <property type="entry name" value="EGGSHELL"/>
</dbReference>
<dbReference type="AlphaFoldDB" id="A0A5N5TJC5"/>
<accession>A0A5N5TJC5</accession>
<proteinExistence type="predicted"/>
<feature type="compositionally biased region" description="Basic and acidic residues" evidence="1">
    <location>
        <begin position="69"/>
        <end position="80"/>
    </location>
</feature>
<evidence type="ECO:0000256" key="1">
    <source>
        <dbReference type="SAM" id="MobiDB-lite"/>
    </source>
</evidence>
<protein>
    <submittedName>
        <fullName evidence="2">Glycine-rich domain-containing protein 1</fullName>
    </submittedName>
</protein>
<feature type="compositionally biased region" description="Pro residues" evidence="1">
    <location>
        <begin position="48"/>
        <end position="65"/>
    </location>
</feature>
<dbReference type="PANTHER" id="PTHR34365">
    <property type="entry name" value="ENOLASE (DUF1399)"/>
    <property type="match status" value="1"/>
</dbReference>
<dbReference type="Proteomes" id="UP000326759">
    <property type="component" value="Unassembled WGS sequence"/>
</dbReference>
<feature type="compositionally biased region" description="Gly residues" evidence="1">
    <location>
        <begin position="856"/>
        <end position="896"/>
    </location>
</feature>
<evidence type="ECO:0000313" key="3">
    <source>
        <dbReference type="Proteomes" id="UP000326759"/>
    </source>
</evidence>
<dbReference type="Pfam" id="PF07173">
    <property type="entry name" value="GRDP-like"/>
    <property type="match status" value="1"/>
</dbReference>